<dbReference type="RefSeq" id="WP_250744399.1">
    <property type="nucleotide sequence ID" value="NZ_JASJUS010000029.1"/>
</dbReference>
<keyword evidence="2" id="KW-1185">Reference proteome</keyword>
<accession>A0ABT7J6S4</accession>
<evidence type="ECO:0000313" key="1">
    <source>
        <dbReference type="EMBL" id="MDL2080009.1"/>
    </source>
</evidence>
<dbReference type="Proteomes" id="UP001241926">
    <property type="component" value="Unassembled WGS sequence"/>
</dbReference>
<comment type="caution">
    <text evidence="1">The sequence shown here is derived from an EMBL/GenBank/DDBJ whole genome shotgun (WGS) entry which is preliminary data.</text>
</comment>
<organism evidence="1 2">
    <name type="scientific">Streptomyces fuscus</name>
    <dbReference type="NCBI Taxonomy" id="3048495"/>
    <lineage>
        <taxon>Bacteria</taxon>
        <taxon>Bacillati</taxon>
        <taxon>Actinomycetota</taxon>
        <taxon>Actinomycetes</taxon>
        <taxon>Kitasatosporales</taxon>
        <taxon>Streptomycetaceae</taxon>
        <taxon>Streptomyces</taxon>
    </lineage>
</organism>
<gene>
    <name evidence="1" type="ORF">QNN03_26560</name>
</gene>
<protein>
    <submittedName>
        <fullName evidence="1">Uncharacterized protein</fullName>
    </submittedName>
</protein>
<sequence length="85" mass="8927">MDALVGTATVRGPGLGEAPTLIVDAVRGGGVLLGRDGEQAVRDAFRMWRVAHLPGVLRPDSPTPPQGKEMLRAYAHALESLVLDG</sequence>
<evidence type="ECO:0000313" key="2">
    <source>
        <dbReference type="Proteomes" id="UP001241926"/>
    </source>
</evidence>
<reference evidence="1 2" key="1">
    <citation type="submission" date="2023-05" db="EMBL/GenBank/DDBJ databases">
        <title>Streptomyces fuscus sp. nov., a brown-black pigment producing actinomyces isolated from dry sand of Sea duck farm.</title>
        <authorList>
            <person name="Xie J."/>
            <person name="Shen N."/>
        </authorList>
    </citation>
    <scope>NUCLEOTIDE SEQUENCE [LARGE SCALE GENOMIC DNA]</scope>
    <source>
        <strain evidence="1 2">GXMU-J15</strain>
    </source>
</reference>
<name>A0ABT7J6S4_9ACTN</name>
<proteinExistence type="predicted"/>
<dbReference type="EMBL" id="JASJUS010000029">
    <property type="protein sequence ID" value="MDL2080009.1"/>
    <property type="molecule type" value="Genomic_DNA"/>
</dbReference>